<dbReference type="PROSITE" id="PS00606">
    <property type="entry name" value="KS3_1"/>
    <property type="match status" value="1"/>
</dbReference>
<feature type="domain" description="PKS/mFAS DH" evidence="7">
    <location>
        <begin position="877"/>
        <end position="1153"/>
    </location>
</feature>
<feature type="region of interest" description="N-terminal hotdog fold" evidence="4">
    <location>
        <begin position="877"/>
        <end position="994"/>
    </location>
</feature>
<dbReference type="PROSITE" id="PS52019">
    <property type="entry name" value="PKS_MFAS_DH"/>
    <property type="match status" value="1"/>
</dbReference>
<keyword evidence="1" id="KW-0596">Phosphopantetheine</keyword>
<sequence length="2600" mass="293816">MEGDEAVAVVGIGCRFPGANNIDEFWNLLEKGENHIKEVPKHRWNVDEIDYTGTDDSWKNSAKYAGLIDDFDKWDNKFFGIGDTEAGWINPQTALTLEVTHSALENGGLTLQNLKGSNTGVYIGVTNNDMMCGASRCRDESNISMLTGIASSLTANRISHFYDLRGPSMVVDTACSSSLTAVHMACQAIRTGECSMAICGGVNSILSPGIFIVLGQAKMISHSGKSHPFADDAEGYAKRDGDNIWGTIVCGCNQNGKTSSPITAPSSTQQRVLLDDVYRRFKVDPSIIQYVEAHGTGTPVGDPIEMTALSEFYGQYFSKTQTVSMGSVKSNIGHLESAAGIAGLIKTLLMMRHGKIVPSLHYKEGKGNSSIDFENNALKVATSTIPWPVRPDGSRYGSINSFGFGGSNAHAIVKTVSSQPDVQRPDPVIDFDHFVIAISGTSIPAVMKTFEHMQSKIATTSYNVRDLSYTSLLKREHFSHRIAFISKTEDDLRREIVEKESNLLNILPSKSNELNMIFFFGGVGTVWNGTCQKMLDKDTPFRRTFIKIDEELHKYTNFSIIDHIRNPTENFLMDSFKGPLVIFACQVSLFHLWRSLGITPNIIVGQSVGEVAAAHAAGVFSLGDAVKVIFHRSALSSKANGGQMMVVGKCDISEIEEKCLKYNGKLSIAVYSSKEACVISGDKEAIEDIQEDLKRAMPNILMKILDVNCAYHSYHMDDASAELPKYLDGLKPMTPEYEIISTVTGEKIDSSSMVNPMYWAKNLRQPVYLSKAVSNSTKENKLNIVLELGPKPVVKAHIRSITKSKAVCIPSLNQPDEIRTFVEALARLFEYGSDIQFEQFFHGYESLTDIPQYNFNRCDVLLSSETLKSKLRALKEHTDRHPFVTHNRTTNNFIIQLSPSITPYVYQHAVEKTYIAPGSVHTEIGLEIARRILHLQTSEIEISLRFVNRLRMDKNRTEELTTQADEFDSSTFKIRSNEKTVCKFEMKRATRSSPCTININQMKAKLDMFMTGNEFYSNLKEFGFEYGEDLSMIKDCWRFENQYLVTMEVPARYIDPQFISSLVPVVLDGAFQTTILSFDPNTLDKTRDISMPVRIQSLIVHKQPGKRVYVLGQLEKTNKFGSTMDMLVINENGEVAIELIGCELQNTAPTLPDNPLKNKFYEIRWQPVIVDREYMHDNVSKTLSITFEANVQRFVEKYLPESKHIIISSSFHCDIVWKELHDYVIATFGSFRNISEIVYCPVRTDVSPNNISSRDIFEKVKFSCVMLTKLCQKLIHDRLDIPMYILTKRTQPKASMQDNQTFDIIGSELWGMVRCLILEKVLTKLCLVDFEEECDLVCLLEVIKNQHKEQISIFQELKFEGKCIYSNTLMRSTIDEPPFRMNTYNKFDVLELKSEKCNCIHRPFFAHSHLSQVPEGFIDLKVVSTYSEPIWFPTILTEIIGDDDPWKTHRRDGHHILAAEICGNKVHTRSTREQLYLNEPPNPNPHEEFVTCYPGHASNFAVVPEDCILEKCLLPNYQPGLLLHISLFFALSDEIPKQKPIAIFRDEKVSNSPLLEYILGYKGAGSVSSISISNLSEPRLSKVTPALQIIFLSSNVDKLKTVLTENILVPVQLFSFTNLVSRSNERLLRHICPSLSLKLINNEEVLQRRNLSKTICEIKSWLCSDNAAALQNIPMSFENGRTFFFDDKATYDVNSVSHLQIAATTNTMFGKHSSYIVVGGLTGLGEEIVKLICELGGGVIIIFGRRLPTDEHNAEMQKLTNKWDCKIEFLQTDITDMLSLKKGFDTIRITYPNHPIKGVFHGAAVLDDSTILNMTEGKFEKVLLPKVLGTWNLHLLTKDIDLDYFVLHSSTASVLGGVGQSNYGAGNSFMDTLSYYRRSTGLAGQTINWGPLQLGLMKLNNDLERVLGSQGVNSLTKHEIRECFKHILVKNTKQAICTDIDWKTVVQKTGDKATTSRILPILRELRLLDIFADTSQLKTILVDTDDLLKLPPIKQFQEIIRLTSVIAADVFAVDLSVLTPNTMLGSIGMDSMKGLEFSNSINSRIHIRLPFVSVIAQSATIQSISNSILEHLQMDNKAHQIPVDKMLELRAEIENLRTPLTEIEKMYLDPITDIKHLDAFIEIKFQLEKNLMPTNVLIAGLEQLEKVCPSLLSEYFIDSGETYRIIHKEKMLQILESHEAKYSELNLEFYRQQRDFELLSCGKFDLKGNDEGIHKKGQVEKMYETTLLFAYMSVQKDEKFLNLRFRRFYFDFTSIGIVVNEYFTIMKNNILKESNEFRPLQYTQPGVIDRRLCKTDCKMKYWRSKLGINYRPISLSNFDQAQSNGKSMIIRRFELKGDIIQHFKKWTLKNNASMRDLFLTAYQLLLNFISKSGAPSVVTNVTLREEDDSKQYEGPLETLIPIIANVDKKDKSVQEFVLENLKEIKLVTTKNLISHNVLKSLTTDRKSLTSLFVHAVLFDKDLSQELTSSKLGISPVQVVSMDTRFGTSIHIISDCKKEINWLEIQVHPGFADEATALAILNNLLELANTIVNNQSLSLLQLYEIFSMKIEKDQHLQNLRMSTKTDQLQDIDVDRKQKSVHKGIYNCKIIQFTDNDMGVGL</sequence>
<protein>
    <submittedName>
        <fullName evidence="8">Highly reducing polyketide synthase alt5</fullName>
    </submittedName>
</protein>
<dbReference type="Pfam" id="PF08659">
    <property type="entry name" value="KR"/>
    <property type="match status" value="1"/>
</dbReference>
<dbReference type="SMART" id="SM00825">
    <property type="entry name" value="PKS_KS"/>
    <property type="match status" value="1"/>
</dbReference>
<evidence type="ECO:0000313" key="9">
    <source>
        <dbReference type="Proteomes" id="UP000683360"/>
    </source>
</evidence>
<feature type="domain" description="Carrier" evidence="5">
    <location>
        <begin position="1994"/>
        <end position="2072"/>
    </location>
</feature>
<evidence type="ECO:0000259" key="7">
    <source>
        <dbReference type="PROSITE" id="PS52019"/>
    </source>
</evidence>
<dbReference type="InterPro" id="IPR049551">
    <property type="entry name" value="PKS_DH_C"/>
</dbReference>
<dbReference type="Gene3D" id="3.40.47.10">
    <property type="match status" value="1"/>
</dbReference>
<dbReference type="Pfam" id="PF00698">
    <property type="entry name" value="Acyl_transf_1"/>
    <property type="match status" value="1"/>
</dbReference>
<evidence type="ECO:0000259" key="5">
    <source>
        <dbReference type="PROSITE" id="PS50075"/>
    </source>
</evidence>
<dbReference type="SMART" id="SM00822">
    <property type="entry name" value="PKS_KR"/>
    <property type="match status" value="1"/>
</dbReference>
<keyword evidence="9" id="KW-1185">Reference proteome</keyword>
<dbReference type="InterPro" id="IPR049900">
    <property type="entry name" value="PKS_mFAS_DH"/>
</dbReference>
<evidence type="ECO:0000256" key="1">
    <source>
        <dbReference type="ARBA" id="ARBA00022450"/>
    </source>
</evidence>
<dbReference type="InterPro" id="IPR042104">
    <property type="entry name" value="PKS_dehydratase_sf"/>
</dbReference>
<dbReference type="Pfam" id="PF02801">
    <property type="entry name" value="Ketoacyl-synt_C"/>
    <property type="match status" value="1"/>
</dbReference>
<dbReference type="InterPro" id="IPR014030">
    <property type="entry name" value="Ketoacyl_synth_N"/>
</dbReference>
<feature type="active site" description="Proton acceptor; for dehydratase activity" evidence="4">
    <location>
        <position position="908"/>
    </location>
</feature>
<feature type="domain" description="Ketosynthase family 3 (KS3)" evidence="6">
    <location>
        <begin position="4"/>
        <end position="415"/>
    </location>
</feature>
<dbReference type="OrthoDB" id="329835at2759"/>
<keyword evidence="2" id="KW-0597">Phosphoprotein</keyword>
<dbReference type="Gene3D" id="3.10.129.110">
    <property type="entry name" value="Polyketide synthase dehydratase"/>
    <property type="match status" value="1"/>
</dbReference>
<dbReference type="Gene3D" id="3.30.559.30">
    <property type="entry name" value="Nonribosomal peptide synthetase, condensation domain"/>
    <property type="match status" value="1"/>
</dbReference>
<evidence type="ECO:0000313" key="8">
    <source>
        <dbReference type="EMBL" id="CAG2246246.1"/>
    </source>
</evidence>
<dbReference type="PROSITE" id="PS50075">
    <property type="entry name" value="CARRIER"/>
    <property type="match status" value="1"/>
</dbReference>
<evidence type="ECO:0000259" key="6">
    <source>
        <dbReference type="PROSITE" id="PS52004"/>
    </source>
</evidence>
<dbReference type="InterPro" id="IPR001227">
    <property type="entry name" value="Ac_transferase_dom_sf"/>
</dbReference>
<dbReference type="Gene3D" id="1.10.1200.10">
    <property type="entry name" value="ACP-like"/>
    <property type="match status" value="1"/>
</dbReference>
<dbReference type="Gene3D" id="3.40.366.10">
    <property type="entry name" value="Malonyl-Coenzyme A Acyl Carrier Protein, domain 2"/>
    <property type="match status" value="1"/>
</dbReference>
<dbReference type="InterPro" id="IPR009081">
    <property type="entry name" value="PP-bd_ACP"/>
</dbReference>
<dbReference type="PROSITE" id="PS52004">
    <property type="entry name" value="KS3_2"/>
    <property type="match status" value="1"/>
</dbReference>
<dbReference type="InterPro" id="IPR016039">
    <property type="entry name" value="Thiolase-like"/>
</dbReference>
<dbReference type="Pfam" id="PF16197">
    <property type="entry name" value="KAsynt_C_assoc"/>
    <property type="match status" value="1"/>
</dbReference>
<dbReference type="InterPro" id="IPR036291">
    <property type="entry name" value="NAD(P)-bd_dom_sf"/>
</dbReference>
<dbReference type="Pfam" id="PF14765">
    <property type="entry name" value="PS-DH"/>
    <property type="match status" value="1"/>
</dbReference>
<dbReference type="SUPFAM" id="SSF51735">
    <property type="entry name" value="NAD(P)-binding Rossmann-fold domains"/>
    <property type="match status" value="1"/>
</dbReference>
<dbReference type="CDD" id="cd00833">
    <property type="entry name" value="PKS"/>
    <property type="match status" value="1"/>
</dbReference>
<feature type="active site" description="Proton donor; for dehydratase activity" evidence="4">
    <location>
        <position position="1068"/>
    </location>
</feature>
<evidence type="ECO:0000256" key="4">
    <source>
        <dbReference type="PROSITE-ProRule" id="PRU01363"/>
    </source>
</evidence>
<dbReference type="SUPFAM" id="SSF52777">
    <property type="entry name" value="CoA-dependent acyltransferases"/>
    <property type="match status" value="1"/>
</dbReference>
<dbReference type="SUPFAM" id="SSF47336">
    <property type="entry name" value="ACP-like"/>
    <property type="match status" value="1"/>
</dbReference>
<dbReference type="InterPro" id="IPR036736">
    <property type="entry name" value="ACP-like_sf"/>
</dbReference>
<dbReference type="GO" id="GO:0004315">
    <property type="term" value="F:3-oxoacyl-[acyl-carrier-protein] synthase activity"/>
    <property type="evidence" value="ECO:0007669"/>
    <property type="project" value="InterPro"/>
</dbReference>
<dbReference type="InterPro" id="IPR018201">
    <property type="entry name" value="Ketoacyl_synth_AS"/>
</dbReference>
<name>A0A8S3UVE3_MYTED</name>
<dbReference type="Pfam" id="PF00550">
    <property type="entry name" value="PP-binding"/>
    <property type="match status" value="1"/>
</dbReference>
<dbReference type="Proteomes" id="UP000683360">
    <property type="component" value="Unassembled WGS sequence"/>
</dbReference>
<dbReference type="Pfam" id="PF00109">
    <property type="entry name" value="ketoacyl-synt"/>
    <property type="match status" value="1"/>
</dbReference>
<dbReference type="InterPro" id="IPR032821">
    <property type="entry name" value="PKS_assoc"/>
</dbReference>
<proteinExistence type="predicted"/>
<dbReference type="SUPFAM" id="SSF53901">
    <property type="entry name" value="Thiolase-like"/>
    <property type="match status" value="1"/>
</dbReference>
<dbReference type="EMBL" id="CAJPWZ010002848">
    <property type="protein sequence ID" value="CAG2246246.1"/>
    <property type="molecule type" value="Genomic_DNA"/>
</dbReference>
<dbReference type="Gene3D" id="3.40.50.720">
    <property type="entry name" value="NAD(P)-binding Rossmann-like Domain"/>
    <property type="match status" value="1"/>
</dbReference>
<dbReference type="PANTHER" id="PTHR45681">
    <property type="entry name" value="POLYKETIDE SYNTHASE 44-RELATED"/>
    <property type="match status" value="1"/>
</dbReference>
<comment type="caution">
    <text evidence="8">The sequence shown here is derived from an EMBL/GenBank/DDBJ whole genome shotgun (WGS) entry which is preliminary data.</text>
</comment>
<dbReference type="InterPro" id="IPR014043">
    <property type="entry name" value="Acyl_transferase_dom"/>
</dbReference>
<organism evidence="8 9">
    <name type="scientific">Mytilus edulis</name>
    <name type="common">Blue mussel</name>
    <dbReference type="NCBI Taxonomy" id="6550"/>
    <lineage>
        <taxon>Eukaryota</taxon>
        <taxon>Metazoa</taxon>
        <taxon>Spiralia</taxon>
        <taxon>Lophotrochozoa</taxon>
        <taxon>Mollusca</taxon>
        <taxon>Bivalvia</taxon>
        <taxon>Autobranchia</taxon>
        <taxon>Pteriomorphia</taxon>
        <taxon>Mytilida</taxon>
        <taxon>Mytiloidea</taxon>
        <taxon>Mytilidae</taxon>
        <taxon>Mytilinae</taxon>
        <taxon>Mytilus</taxon>
    </lineage>
</organism>
<dbReference type="InterPro" id="IPR016035">
    <property type="entry name" value="Acyl_Trfase/lysoPLipase"/>
</dbReference>
<dbReference type="InterPro" id="IPR050444">
    <property type="entry name" value="Polyketide_Synthase"/>
</dbReference>
<dbReference type="InterPro" id="IPR013968">
    <property type="entry name" value="PKS_KR"/>
</dbReference>
<feature type="region of interest" description="C-terminal hotdog fold" evidence="4">
    <location>
        <begin position="1007"/>
        <end position="1153"/>
    </location>
</feature>
<dbReference type="SUPFAM" id="SSF52151">
    <property type="entry name" value="FabD/lysophospholipase-like"/>
    <property type="match status" value="1"/>
</dbReference>
<dbReference type="InterPro" id="IPR014031">
    <property type="entry name" value="Ketoacyl_synth_C"/>
</dbReference>
<reference evidence="8" key="1">
    <citation type="submission" date="2021-03" db="EMBL/GenBank/DDBJ databases">
        <authorList>
            <person name="Bekaert M."/>
        </authorList>
    </citation>
    <scope>NUCLEOTIDE SEQUENCE</scope>
</reference>
<keyword evidence="3" id="KW-0808">Transferase</keyword>
<accession>A0A8S3UVE3</accession>
<dbReference type="InterPro" id="IPR016036">
    <property type="entry name" value="Malonyl_transacylase_ACP-bd"/>
</dbReference>
<dbReference type="InterPro" id="IPR020841">
    <property type="entry name" value="PKS_Beta-ketoAc_synthase_dom"/>
</dbReference>
<dbReference type="GO" id="GO:0006633">
    <property type="term" value="P:fatty acid biosynthetic process"/>
    <property type="evidence" value="ECO:0007669"/>
    <property type="project" value="InterPro"/>
</dbReference>
<gene>
    <name evidence="8" type="ORF">MEDL_58221</name>
</gene>
<evidence type="ECO:0000256" key="2">
    <source>
        <dbReference type="ARBA" id="ARBA00022553"/>
    </source>
</evidence>
<dbReference type="PANTHER" id="PTHR45681:SF8">
    <property type="entry name" value="CARRIER DOMAIN-CONTAINING PROTEIN"/>
    <property type="match status" value="1"/>
</dbReference>
<dbReference type="SUPFAM" id="SSF55048">
    <property type="entry name" value="Probable ACP-binding domain of malonyl-CoA ACP transacylase"/>
    <property type="match status" value="1"/>
</dbReference>
<evidence type="ECO:0000256" key="3">
    <source>
        <dbReference type="ARBA" id="ARBA00022679"/>
    </source>
</evidence>
<dbReference type="Gene3D" id="3.30.70.3290">
    <property type="match status" value="1"/>
</dbReference>
<dbReference type="SMART" id="SM00827">
    <property type="entry name" value="PKS_AT"/>
    <property type="match status" value="1"/>
</dbReference>
<dbReference type="InterPro" id="IPR057326">
    <property type="entry name" value="KR_dom"/>
</dbReference>